<keyword evidence="2" id="KW-0812">Transmembrane</keyword>
<dbReference type="Proteomes" id="UP001315860">
    <property type="component" value="Chromosome"/>
</dbReference>
<dbReference type="EMBL" id="CP101990">
    <property type="protein sequence ID" value="UUI67136.1"/>
    <property type="molecule type" value="Genomic_DNA"/>
</dbReference>
<reference evidence="3 4" key="1">
    <citation type="submission" date="2022-07" db="EMBL/GenBank/DDBJ databases">
        <title>Novel species in genus Aeromicrobium.</title>
        <authorList>
            <person name="Ye L."/>
        </authorList>
    </citation>
    <scope>NUCLEOTIDE SEQUENCE [LARGE SCALE GENOMIC DNA]</scope>
    <source>
        <strain evidence="4">zg-Y50</strain>
    </source>
</reference>
<protein>
    <submittedName>
        <fullName evidence="3">Uncharacterized protein</fullName>
    </submittedName>
</protein>
<accession>A0ABY5KCG3</accession>
<keyword evidence="2" id="KW-1133">Transmembrane helix</keyword>
<evidence type="ECO:0000256" key="2">
    <source>
        <dbReference type="SAM" id="Phobius"/>
    </source>
</evidence>
<dbReference type="RefSeq" id="WP_232416452.1">
    <property type="nucleotide sequence ID" value="NZ_CP101990.1"/>
</dbReference>
<gene>
    <name evidence="3" type="ORF">NP095_07905</name>
</gene>
<sequence>MNSTRTWLPWGALAFLVAAILIVIGFAIARPSWFDGDAAPGEREYAKSLLDVGEEDGVRLSDDNTTSRSFSLPVPVDSRIENPVLRLRGQTQVAESSTVFLRVLVDGQALYVDELRRGDHKLSADIDLPDSAVEKGVVNVQVKTDGSLDQRRCNITEDLGALVFLDPERTGVRAGLDERVHTVRDVVAGLDHEVRLVLSDSAEGEEWFATAAELAAFLTQQGHDVTYSSEPGDGDSQILVGTADGLDGVDWESDDEGSVRVARRDGQPVLAVVEPAADVVPTFVTTSPVTTADSESSTPEREEVEQASGTSINLERLGADTSVQQISDRRTWQIDYALPDLPGGTVPTALRLQMMVPATTVDARWIVEVRLNDDLVATQRLGGIGRQNVAVPLPAGRELVRNDLAVTLIRDRDLGGCNVRRTSYDVQLLPGSTLTVGGDGAGFTAVPADFSGGFDVVLDSSRLDDPTRTLAALVPTLAEFSRWREAARFAWDGAPAQRPFLLLGEPERALAPVVTVADGRIEAAGLDLSAFKDGYVVQPVTSGATPGLALTPVGEPDDQVPPYGRERTRVVATGGGGFVVTPQGRVETVPAARAGIED</sequence>
<name>A0ABY5KCG3_9ACTN</name>
<evidence type="ECO:0000313" key="4">
    <source>
        <dbReference type="Proteomes" id="UP001315860"/>
    </source>
</evidence>
<evidence type="ECO:0000256" key="1">
    <source>
        <dbReference type="SAM" id="MobiDB-lite"/>
    </source>
</evidence>
<organism evidence="3 4">
    <name type="scientific">Aeromicrobium duanguangcaii</name>
    <dbReference type="NCBI Taxonomy" id="2968086"/>
    <lineage>
        <taxon>Bacteria</taxon>
        <taxon>Bacillati</taxon>
        <taxon>Actinomycetota</taxon>
        <taxon>Actinomycetes</taxon>
        <taxon>Propionibacteriales</taxon>
        <taxon>Nocardioidaceae</taxon>
        <taxon>Aeromicrobium</taxon>
    </lineage>
</organism>
<keyword evidence="4" id="KW-1185">Reference proteome</keyword>
<proteinExistence type="predicted"/>
<evidence type="ECO:0000313" key="3">
    <source>
        <dbReference type="EMBL" id="UUI67136.1"/>
    </source>
</evidence>
<feature type="transmembrane region" description="Helical" evidence="2">
    <location>
        <begin position="7"/>
        <end position="29"/>
    </location>
</feature>
<feature type="region of interest" description="Disordered" evidence="1">
    <location>
        <begin position="286"/>
        <end position="310"/>
    </location>
</feature>
<keyword evidence="2" id="KW-0472">Membrane</keyword>